<dbReference type="STRING" id="391937.NA2_05428"/>
<dbReference type="RefSeq" id="WP_008595092.1">
    <property type="nucleotide sequence ID" value="NZ_AMRM01000005.1"/>
</dbReference>
<feature type="signal peptide" evidence="1">
    <location>
        <begin position="1"/>
        <end position="16"/>
    </location>
</feature>
<dbReference type="AlphaFoldDB" id="K2MC86"/>
<dbReference type="SUPFAM" id="SSF56935">
    <property type="entry name" value="Porins"/>
    <property type="match status" value="1"/>
</dbReference>
<proteinExistence type="predicted"/>
<evidence type="ECO:0000313" key="3">
    <source>
        <dbReference type="Proteomes" id="UP000006786"/>
    </source>
</evidence>
<dbReference type="Proteomes" id="UP000006786">
    <property type="component" value="Unassembled WGS sequence"/>
</dbReference>
<dbReference type="eggNOG" id="ENOG5033Q83">
    <property type="taxonomic scope" value="Bacteria"/>
</dbReference>
<keyword evidence="1" id="KW-0732">Signal</keyword>
<comment type="caution">
    <text evidence="2">The sequence shown here is derived from an EMBL/GenBank/DDBJ whole genome shotgun (WGS) entry which is preliminary data.</text>
</comment>
<dbReference type="EMBL" id="AMRM01000005">
    <property type="protein sequence ID" value="EKF19756.1"/>
    <property type="molecule type" value="Genomic_DNA"/>
</dbReference>
<accession>K2MC86</accession>
<evidence type="ECO:0008006" key="4">
    <source>
        <dbReference type="Google" id="ProtNLM"/>
    </source>
</evidence>
<sequence length="294" mass="31688">MLLFAALLGSSLSAIAADLDIPTPPPFPSSDEKAGRNAPVLPLRTELSGFVEVSRAGTTLRGDDANSKGRHWELRGTGNWGAGSDWNLQMDGTYQRASQAGAKANSFSVTGHGYFRQPEKYAVGVYAGMTRLSESSALPQLAAINLSQEAKIVSGGLETAYFLSQATVFARIGFGKILAEGPDLDQSALDAGARYYFTDNLRLDLEGGFRHRRTDHVKANVLSIGTTANYRLPNNPISAFGGYRFEGFSGKRNGAVFGGKTHGFLVGLRYHFGSESLKDEERTGPLWSSRHDGF</sequence>
<protein>
    <recommendedName>
        <fullName evidence="4">Outer membrane protein beta-barrel domain-containing protein</fullName>
    </recommendedName>
</protein>
<reference evidence="2 3" key="1">
    <citation type="journal article" date="2012" name="J. Bacteriol.">
        <title>Genome Sequence of Nitratireductor pacificus Type Strain pht-3B.</title>
        <authorList>
            <person name="Lai Q."/>
            <person name="Li G."/>
            <person name="Shao Z."/>
        </authorList>
    </citation>
    <scope>NUCLEOTIDE SEQUENCE [LARGE SCALE GENOMIC DNA]</scope>
    <source>
        <strain evidence="3">pht-3B</strain>
    </source>
</reference>
<dbReference type="PATRIC" id="fig|391937.3.peg.1118"/>
<evidence type="ECO:0000313" key="2">
    <source>
        <dbReference type="EMBL" id="EKF19756.1"/>
    </source>
</evidence>
<feature type="chain" id="PRO_5003863536" description="Outer membrane protein beta-barrel domain-containing protein" evidence="1">
    <location>
        <begin position="17"/>
        <end position="294"/>
    </location>
</feature>
<gene>
    <name evidence="2" type="ORF">NA2_05428</name>
</gene>
<organism evidence="2 3">
    <name type="scientific">Nitratireductor pacificus pht-3B</name>
    <dbReference type="NCBI Taxonomy" id="391937"/>
    <lineage>
        <taxon>Bacteria</taxon>
        <taxon>Pseudomonadati</taxon>
        <taxon>Pseudomonadota</taxon>
        <taxon>Alphaproteobacteria</taxon>
        <taxon>Hyphomicrobiales</taxon>
        <taxon>Phyllobacteriaceae</taxon>
        <taxon>Nitratireductor</taxon>
    </lineage>
</organism>
<evidence type="ECO:0000256" key="1">
    <source>
        <dbReference type="SAM" id="SignalP"/>
    </source>
</evidence>
<keyword evidence="3" id="KW-1185">Reference proteome</keyword>
<name>K2MC86_9HYPH</name>